<dbReference type="Gene3D" id="3.20.20.30">
    <property type="entry name" value="Luciferase-like domain"/>
    <property type="match status" value="1"/>
</dbReference>
<gene>
    <name evidence="4" type="ORF">FCN18_16715</name>
</gene>
<feature type="domain" description="Luciferase-like" evidence="3">
    <location>
        <begin position="202"/>
        <end position="309"/>
    </location>
</feature>
<dbReference type="CDD" id="cd01097">
    <property type="entry name" value="Tetrahydromethanopterin_reductase"/>
    <property type="match status" value="1"/>
</dbReference>
<feature type="region of interest" description="Disordered" evidence="2">
    <location>
        <begin position="182"/>
        <end position="201"/>
    </location>
</feature>
<comment type="caution">
    <text evidence="4">The sequence shown here is derived from an EMBL/GenBank/DDBJ whole genome shotgun (WGS) entry which is preliminary data.</text>
</comment>
<name>A0ABY2S4G3_9PSEU</name>
<evidence type="ECO:0000313" key="5">
    <source>
        <dbReference type="Proteomes" id="UP000309992"/>
    </source>
</evidence>
<feature type="compositionally biased region" description="Low complexity" evidence="2">
    <location>
        <begin position="190"/>
        <end position="201"/>
    </location>
</feature>
<keyword evidence="5" id="KW-1185">Reference proteome</keyword>
<dbReference type="PANTHER" id="PTHR43244:SF1">
    <property type="entry name" value="5,10-METHYLENETETRAHYDROMETHANOPTERIN REDUCTASE"/>
    <property type="match status" value="1"/>
</dbReference>
<dbReference type="EMBL" id="SWMS01000008">
    <property type="protein sequence ID" value="TKG70529.1"/>
    <property type="molecule type" value="Genomic_DNA"/>
</dbReference>
<proteinExistence type="predicted"/>
<feature type="domain" description="Luciferase-like" evidence="3">
    <location>
        <begin position="5"/>
        <end position="178"/>
    </location>
</feature>
<dbReference type="Pfam" id="PF00296">
    <property type="entry name" value="Bac_luciferase"/>
    <property type="match status" value="2"/>
</dbReference>
<evidence type="ECO:0000256" key="1">
    <source>
        <dbReference type="ARBA" id="ARBA00023002"/>
    </source>
</evidence>
<dbReference type="RefSeq" id="WP_112274217.1">
    <property type="nucleotide sequence ID" value="NZ_SWMS01000008.1"/>
</dbReference>
<dbReference type="Proteomes" id="UP000309992">
    <property type="component" value="Unassembled WGS sequence"/>
</dbReference>
<evidence type="ECO:0000313" key="4">
    <source>
        <dbReference type="EMBL" id="TKG70529.1"/>
    </source>
</evidence>
<dbReference type="InterPro" id="IPR036661">
    <property type="entry name" value="Luciferase-like_sf"/>
</dbReference>
<organism evidence="4 5">
    <name type="scientific">Prauserella endophytica</name>
    <dbReference type="NCBI Taxonomy" id="1592324"/>
    <lineage>
        <taxon>Bacteria</taxon>
        <taxon>Bacillati</taxon>
        <taxon>Actinomycetota</taxon>
        <taxon>Actinomycetes</taxon>
        <taxon>Pseudonocardiales</taxon>
        <taxon>Pseudonocardiaceae</taxon>
        <taxon>Prauserella</taxon>
        <taxon>Prauserella coralliicola group</taxon>
    </lineage>
</organism>
<keyword evidence="1" id="KW-0560">Oxidoreductase</keyword>
<accession>A0ABY2S4G3</accession>
<sequence>MEHLRFGLTLANRNVVLGHGTAADLLRLAEQADESGRIDSVWVGDSLYVNPRLDAVTLLAALAARTSHVLIGPACMGSFALRDPLTLAYEWASLDHLAGGRTVLIACVGGGKGPEWQAESEALGVPAAQRRRRMLENIAVLRHLWTTDGEPFTGEFHQFSGLSLRPRPLQDPPPIWLTTNATRLSTPDSGAAAGAPGRPAGRGLERVARIADGWMTHSTTPEDFAVGWQTIGKLAADAGRDPERLGNCLYHNIHIGTSKQDSLDRARRYLDEYYATTFSPGRTAAWTTAGTPEECIEDLRRYRGTGVQHIALRLCSHDQEEQLRRLVEEVLPHVNG</sequence>
<dbReference type="PANTHER" id="PTHR43244">
    <property type="match status" value="1"/>
</dbReference>
<protein>
    <submittedName>
        <fullName evidence="4">LLM class flavin-dependent oxidoreductase</fullName>
    </submittedName>
</protein>
<evidence type="ECO:0000259" key="3">
    <source>
        <dbReference type="Pfam" id="PF00296"/>
    </source>
</evidence>
<dbReference type="InterPro" id="IPR011251">
    <property type="entry name" value="Luciferase-like_dom"/>
</dbReference>
<reference evidence="4 5" key="1">
    <citation type="journal article" date="2015" name="Antonie Van Leeuwenhoek">
        <title>Prauserella endophytica sp. nov., an endophytic actinobacterium isolated from Tamarix taklamakanensis.</title>
        <authorList>
            <person name="Liu J.M."/>
            <person name="Habden X."/>
            <person name="Guo L."/>
            <person name="Tuo L."/>
            <person name="Jiang Z.K."/>
            <person name="Liu S.W."/>
            <person name="Liu X.F."/>
            <person name="Chen L."/>
            <person name="Li R.F."/>
            <person name="Zhang Y.Q."/>
            <person name="Sun C.H."/>
        </authorList>
    </citation>
    <scope>NUCLEOTIDE SEQUENCE [LARGE SCALE GENOMIC DNA]</scope>
    <source>
        <strain evidence="4 5">CGMCC 4.7182</strain>
    </source>
</reference>
<dbReference type="SUPFAM" id="SSF51679">
    <property type="entry name" value="Bacterial luciferase-like"/>
    <property type="match status" value="1"/>
</dbReference>
<evidence type="ECO:0000256" key="2">
    <source>
        <dbReference type="SAM" id="MobiDB-lite"/>
    </source>
</evidence>
<dbReference type="InterPro" id="IPR050564">
    <property type="entry name" value="F420-G6PD/mer"/>
</dbReference>